<dbReference type="EMBL" id="JAAIJQ010000005">
    <property type="protein sequence ID" value="NEV60871.1"/>
    <property type="molecule type" value="Genomic_DNA"/>
</dbReference>
<evidence type="ECO:0000313" key="5">
    <source>
        <dbReference type="Proteomes" id="UP000483379"/>
    </source>
</evidence>
<keyword evidence="2" id="KW-1133">Transmembrane helix</keyword>
<keyword evidence="5" id="KW-1185">Reference proteome</keyword>
<dbReference type="PROSITE" id="PS51724">
    <property type="entry name" value="SPOR"/>
    <property type="match status" value="1"/>
</dbReference>
<dbReference type="InterPro" id="IPR007730">
    <property type="entry name" value="SPOR-like_dom"/>
</dbReference>
<evidence type="ECO:0000256" key="2">
    <source>
        <dbReference type="SAM" id="Phobius"/>
    </source>
</evidence>
<protein>
    <recommendedName>
        <fullName evidence="3">SPOR domain-containing protein</fullName>
    </recommendedName>
</protein>
<evidence type="ECO:0000256" key="1">
    <source>
        <dbReference type="SAM" id="MobiDB-lite"/>
    </source>
</evidence>
<evidence type="ECO:0000313" key="4">
    <source>
        <dbReference type="EMBL" id="NEV60871.1"/>
    </source>
</evidence>
<keyword evidence="2" id="KW-0812">Transmembrane</keyword>
<dbReference type="Proteomes" id="UP000483379">
    <property type="component" value="Unassembled WGS sequence"/>
</dbReference>
<feature type="region of interest" description="Disordered" evidence="1">
    <location>
        <begin position="1"/>
        <end position="45"/>
    </location>
</feature>
<evidence type="ECO:0000259" key="3">
    <source>
        <dbReference type="PROSITE" id="PS51724"/>
    </source>
</evidence>
<feature type="compositionally biased region" description="Basic and acidic residues" evidence="1">
    <location>
        <begin position="308"/>
        <end position="322"/>
    </location>
</feature>
<name>A0A6M0JVE2_9GAMM</name>
<feature type="compositionally biased region" description="Low complexity" evidence="1">
    <location>
        <begin position="273"/>
        <end position="286"/>
    </location>
</feature>
<sequence>MSDKEKDPQEKPSQAQSQRHGSAPETPASTAGVRPAGPDASTDVEARLEALASEVTRLSEALRGQKMAFQDVEVSLVSRIGDVDDDRRQAATRLQRTLQAQRDEVDERLRRQSSLITVILLVFLLLVGGALTFVYYQVGGMRQSLAAQVSEIGKAVDQLEMTEPVTETDPVASERLTQLSEAVEEITTSLERLSEEAEPAAPAAAPASSAAPAEPIAAKAPGAPAAEPGAQSATDSAGPERAPDDDMPAREPAEPAETAQLQAEIEMSDVETSKPSTPAPSTSEPAAADDDEAQDPEGPPAAQAPQPRLDEASGDTAEKETAEAAEPQEQPAEAITTEEAPADQPQALEATEPRTQDAAQPSAGRIQLGDQNVTLQLLGFYSLDEMERFIAEHELPSTLYYQTTIYRGRPWYVLIHSLHASQEAAEEAAGTLPPDLAKLQIWIRQLDPEDEVTLVRPPSD</sequence>
<feature type="compositionally biased region" description="Polar residues" evidence="1">
    <location>
        <begin position="11"/>
        <end position="20"/>
    </location>
</feature>
<feature type="compositionally biased region" description="Low complexity" evidence="1">
    <location>
        <begin position="324"/>
        <end position="339"/>
    </location>
</feature>
<dbReference type="RefSeq" id="WP_164450913.1">
    <property type="nucleotide sequence ID" value="NZ_JAAIJQ010000005.1"/>
</dbReference>
<feature type="transmembrane region" description="Helical" evidence="2">
    <location>
        <begin position="115"/>
        <end position="136"/>
    </location>
</feature>
<feature type="region of interest" description="Disordered" evidence="1">
    <location>
        <begin position="190"/>
        <end position="345"/>
    </location>
</feature>
<feature type="domain" description="SPOR" evidence="3">
    <location>
        <begin position="367"/>
        <end position="445"/>
    </location>
</feature>
<proteinExistence type="predicted"/>
<organism evidence="4 5">
    <name type="scientific">Thiorhodococcus minor</name>
    <dbReference type="NCBI Taxonomy" id="57489"/>
    <lineage>
        <taxon>Bacteria</taxon>
        <taxon>Pseudomonadati</taxon>
        <taxon>Pseudomonadota</taxon>
        <taxon>Gammaproteobacteria</taxon>
        <taxon>Chromatiales</taxon>
        <taxon>Chromatiaceae</taxon>
        <taxon>Thiorhodococcus</taxon>
    </lineage>
</organism>
<dbReference type="Gene3D" id="3.30.70.1070">
    <property type="entry name" value="Sporulation related repeat"/>
    <property type="match status" value="1"/>
</dbReference>
<gene>
    <name evidence="4" type="ORF">G3446_02990</name>
</gene>
<dbReference type="AlphaFoldDB" id="A0A6M0JVE2"/>
<dbReference type="InterPro" id="IPR036680">
    <property type="entry name" value="SPOR-like_sf"/>
</dbReference>
<feature type="compositionally biased region" description="Basic and acidic residues" evidence="1">
    <location>
        <begin position="1"/>
        <end position="10"/>
    </location>
</feature>
<dbReference type="GO" id="GO:0042834">
    <property type="term" value="F:peptidoglycan binding"/>
    <property type="evidence" value="ECO:0007669"/>
    <property type="project" value="InterPro"/>
</dbReference>
<keyword evidence="2" id="KW-0472">Membrane</keyword>
<feature type="compositionally biased region" description="Low complexity" evidence="1">
    <location>
        <begin position="199"/>
        <end position="233"/>
    </location>
</feature>
<comment type="caution">
    <text evidence="4">The sequence shown here is derived from an EMBL/GenBank/DDBJ whole genome shotgun (WGS) entry which is preliminary data.</text>
</comment>
<feature type="compositionally biased region" description="Basic and acidic residues" evidence="1">
    <location>
        <begin position="241"/>
        <end position="253"/>
    </location>
</feature>
<reference evidence="4 5" key="1">
    <citation type="submission" date="2020-02" db="EMBL/GenBank/DDBJ databases">
        <title>Genome sequences of Thiorhodococcus mannitoliphagus and Thiorhodococcus minor, purple sulfur photosynthetic bacteria in the gammaproteobacterial family, Chromatiaceae.</title>
        <authorList>
            <person name="Aviles F.A."/>
            <person name="Meyer T.E."/>
            <person name="Kyndt J.A."/>
        </authorList>
    </citation>
    <scope>NUCLEOTIDE SEQUENCE [LARGE SCALE GENOMIC DNA]</scope>
    <source>
        <strain evidence="4 5">DSM 11518</strain>
    </source>
</reference>
<accession>A0A6M0JVE2</accession>